<keyword evidence="2 6" id="KW-0378">Hydrolase</keyword>
<evidence type="ECO:0000256" key="3">
    <source>
        <dbReference type="ARBA" id="ARBA00022806"/>
    </source>
</evidence>
<dbReference type="EMBL" id="LPWD01000181">
    <property type="protein sequence ID" value="ODS03030.1"/>
    <property type="molecule type" value="Genomic_DNA"/>
</dbReference>
<dbReference type="InterPro" id="IPR001650">
    <property type="entry name" value="Helicase_C-like"/>
</dbReference>
<evidence type="ECO:0000313" key="11">
    <source>
        <dbReference type="Proteomes" id="UP000095042"/>
    </source>
</evidence>
<name>A0A1E3WBC0_9HYPH</name>
<sequence>MAEPLRLALKAENYQTPTPIQVQAIPILTQGKDLLGVAETGSGKTAAFALPLLHNLFLDASPRVPSAPRALILAPTRELAGQIGDRINAYGRHLKLRSAVIFGGVGQGQQVKALKAGVDILIATPGRLLDLCNQRHVRLDKVQILVLDEADRMLDMGFIHDVRKIVGACSKDRQTLLFSATMPPSIAKLAQDILREPVRIDISRSKVAVDRVAQSVYFVGAQDKRTLLTDLLKAQEMGQAIVFTRTKRGADRVCRHLVQNGLTAEALHGNKAQNARVRTLNGFRSGKVRVLVATDIAARGIDVPGISHVINYELPNEPESYVHRIGRTARAGAQGIALSLCDNSERPYLKAIERLMRTMSRSPTIVSPWRTRRRLPSLGGARRQASPPDAPALSWRPPERRGPCPRQIIQPPPYGGSTMSKSSPSRMSAARRNAETILSQSRKRQESFKQEQQQAQDAMTLKTTRLRELRLAKEAADQEAADAAPAPRRSAPRCAGRSKPKHGGPDRWHSNPTTISRRPSAAGPRRRRSKRS</sequence>
<evidence type="ECO:0000256" key="6">
    <source>
        <dbReference type="RuleBase" id="RU000492"/>
    </source>
</evidence>
<dbReference type="CDD" id="cd00268">
    <property type="entry name" value="DEADc"/>
    <property type="match status" value="1"/>
</dbReference>
<accession>A0A1E3WBC0</accession>
<dbReference type="PROSITE" id="PS51194">
    <property type="entry name" value="HELICASE_CTER"/>
    <property type="match status" value="1"/>
</dbReference>
<gene>
    <name evidence="10" type="ORF">AUC71_12000</name>
</gene>
<reference evidence="10 11" key="1">
    <citation type="journal article" date="2016" name="Environ. Microbiol.">
        <title>New Methyloceanibacter diversity from North Sea sediments includes methanotroph containing solely the soluble methane monooxygenase.</title>
        <authorList>
            <person name="Vekeman B."/>
            <person name="Kerckhof F.M."/>
            <person name="Cremers G."/>
            <person name="de Vos P."/>
            <person name="Vandamme P."/>
            <person name="Boon N."/>
            <person name="Op den Camp H.J."/>
            <person name="Heylen K."/>
        </authorList>
    </citation>
    <scope>NUCLEOTIDE SEQUENCE [LARGE SCALE GENOMIC DNA]</scope>
    <source>
        <strain evidence="10 11">R-67177</strain>
    </source>
</reference>
<dbReference type="GO" id="GO:0016787">
    <property type="term" value="F:hydrolase activity"/>
    <property type="evidence" value="ECO:0007669"/>
    <property type="project" value="UniProtKB-KW"/>
</dbReference>
<dbReference type="InterPro" id="IPR000629">
    <property type="entry name" value="RNA-helicase_DEAD-box_CS"/>
</dbReference>
<dbReference type="AlphaFoldDB" id="A0A1E3WBC0"/>
<feature type="domain" description="Helicase ATP-binding" evidence="8">
    <location>
        <begin position="25"/>
        <end position="200"/>
    </location>
</feature>
<dbReference type="PROSITE" id="PS51192">
    <property type="entry name" value="HELICASE_ATP_BIND_1"/>
    <property type="match status" value="1"/>
</dbReference>
<dbReference type="InterPro" id="IPR050079">
    <property type="entry name" value="DEAD_box_RNA_helicase"/>
</dbReference>
<feature type="compositionally biased region" description="Basic and acidic residues" evidence="7">
    <location>
        <begin position="465"/>
        <end position="476"/>
    </location>
</feature>
<evidence type="ECO:0000256" key="5">
    <source>
        <dbReference type="ARBA" id="ARBA00038437"/>
    </source>
</evidence>
<evidence type="ECO:0000256" key="2">
    <source>
        <dbReference type="ARBA" id="ARBA00022801"/>
    </source>
</evidence>
<comment type="similarity">
    <text evidence="5 6">Belongs to the DEAD box helicase family.</text>
</comment>
<comment type="caution">
    <text evidence="10">The sequence shown here is derived from an EMBL/GenBank/DDBJ whole genome shotgun (WGS) entry which is preliminary data.</text>
</comment>
<dbReference type="CDD" id="cd18787">
    <property type="entry name" value="SF2_C_DEAD"/>
    <property type="match status" value="1"/>
</dbReference>
<evidence type="ECO:0000259" key="9">
    <source>
        <dbReference type="PROSITE" id="PS51194"/>
    </source>
</evidence>
<dbReference type="InterPro" id="IPR044742">
    <property type="entry name" value="DEAD/DEAH_RhlB"/>
</dbReference>
<evidence type="ECO:0000256" key="4">
    <source>
        <dbReference type="ARBA" id="ARBA00022840"/>
    </source>
</evidence>
<keyword evidence="4 6" id="KW-0067">ATP-binding</keyword>
<dbReference type="PROSITE" id="PS00039">
    <property type="entry name" value="DEAD_ATP_HELICASE"/>
    <property type="match status" value="1"/>
</dbReference>
<dbReference type="SMART" id="SM00490">
    <property type="entry name" value="HELICc"/>
    <property type="match status" value="1"/>
</dbReference>
<dbReference type="InterPro" id="IPR011545">
    <property type="entry name" value="DEAD/DEAH_box_helicase_dom"/>
</dbReference>
<dbReference type="Pfam" id="PF00270">
    <property type="entry name" value="DEAD"/>
    <property type="match status" value="1"/>
</dbReference>
<feature type="domain" description="Helicase C-terminal" evidence="9">
    <location>
        <begin position="227"/>
        <end position="373"/>
    </location>
</feature>
<evidence type="ECO:0000259" key="8">
    <source>
        <dbReference type="PROSITE" id="PS51192"/>
    </source>
</evidence>
<dbReference type="GO" id="GO:0003676">
    <property type="term" value="F:nucleic acid binding"/>
    <property type="evidence" value="ECO:0007669"/>
    <property type="project" value="InterPro"/>
</dbReference>
<keyword evidence="3 6" id="KW-0347">Helicase</keyword>
<dbReference type="InterPro" id="IPR014001">
    <property type="entry name" value="Helicase_ATP-bd"/>
</dbReference>
<dbReference type="GO" id="GO:0005829">
    <property type="term" value="C:cytosol"/>
    <property type="evidence" value="ECO:0007669"/>
    <property type="project" value="TreeGrafter"/>
</dbReference>
<proteinExistence type="inferred from homology"/>
<keyword evidence="1 6" id="KW-0547">Nucleotide-binding</keyword>
<protein>
    <recommendedName>
        <fullName evidence="12">DEAD/DEAH box helicase</fullName>
    </recommendedName>
</protein>
<dbReference type="GO" id="GO:0005524">
    <property type="term" value="F:ATP binding"/>
    <property type="evidence" value="ECO:0007669"/>
    <property type="project" value="UniProtKB-KW"/>
</dbReference>
<dbReference type="SMART" id="SM00487">
    <property type="entry name" value="DEXDc"/>
    <property type="match status" value="1"/>
</dbReference>
<dbReference type="PANTHER" id="PTHR47959">
    <property type="entry name" value="ATP-DEPENDENT RNA HELICASE RHLE-RELATED"/>
    <property type="match status" value="1"/>
</dbReference>
<dbReference type="GO" id="GO:0003724">
    <property type="term" value="F:RNA helicase activity"/>
    <property type="evidence" value="ECO:0007669"/>
    <property type="project" value="TreeGrafter"/>
</dbReference>
<dbReference type="SUPFAM" id="SSF52540">
    <property type="entry name" value="P-loop containing nucleoside triphosphate hydrolases"/>
    <property type="match status" value="1"/>
</dbReference>
<evidence type="ECO:0000313" key="10">
    <source>
        <dbReference type="EMBL" id="ODS03030.1"/>
    </source>
</evidence>
<keyword evidence="11" id="KW-1185">Reference proteome</keyword>
<dbReference type="Gene3D" id="3.40.50.300">
    <property type="entry name" value="P-loop containing nucleotide triphosphate hydrolases"/>
    <property type="match status" value="2"/>
</dbReference>
<dbReference type="Pfam" id="PF00271">
    <property type="entry name" value="Helicase_C"/>
    <property type="match status" value="1"/>
</dbReference>
<feature type="compositionally biased region" description="Low complexity" evidence="7">
    <location>
        <begin position="417"/>
        <end position="431"/>
    </location>
</feature>
<dbReference type="InterPro" id="IPR027417">
    <property type="entry name" value="P-loop_NTPase"/>
</dbReference>
<evidence type="ECO:0000256" key="1">
    <source>
        <dbReference type="ARBA" id="ARBA00022741"/>
    </source>
</evidence>
<evidence type="ECO:0000256" key="7">
    <source>
        <dbReference type="SAM" id="MobiDB-lite"/>
    </source>
</evidence>
<feature type="region of interest" description="Disordered" evidence="7">
    <location>
        <begin position="368"/>
        <end position="532"/>
    </location>
</feature>
<organism evidence="10 11">
    <name type="scientific">Methyloceanibacter marginalis</name>
    <dbReference type="NCBI Taxonomy" id="1774971"/>
    <lineage>
        <taxon>Bacteria</taxon>
        <taxon>Pseudomonadati</taxon>
        <taxon>Pseudomonadota</taxon>
        <taxon>Alphaproteobacteria</taxon>
        <taxon>Hyphomicrobiales</taxon>
        <taxon>Hyphomicrobiaceae</taxon>
        <taxon>Methyloceanibacter</taxon>
    </lineage>
</organism>
<dbReference type="Proteomes" id="UP000095042">
    <property type="component" value="Unassembled WGS sequence"/>
</dbReference>
<feature type="compositionally biased region" description="Low complexity" evidence="7">
    <location>
        <begin position="481"/>
        <end position="495"/>
    </location>
</feature>
<dbReference type="PANTHER" id="PTHR47959:SF13">
    <property type="entry name" value="ATP-DEPENDENT RNA HELICASE RHLE"/>
    <property type="match status" value="1"/>
</dbReference>
<feature type="compositionally biased region" description="Low complexity" evidence="7">
    <location>
        <begin position="450"/>
        <end position="463"/>
    </location>
</feature>
<evidence type="ECO:0008006" key="12">
    <source>
        <dbReference type="Google" id="ProtNLM"/>
    </source>
</evidence>